<protein>
    <submittedName>
        <fullName evidence="2">Prepilin-type N-terminal cleavage/methylation domain-containing protein</fullName>
    </submittedName>
</protein>
<dbReference type="NCBIfam" id="TIGR02532">
    <property type="entry name" value="IV_pilin_GFxxxE"/>
    <property type="match status" value="1"/>
</dbReference>
<organism evidence="2 3">
    <name type="scientific">Uabimicrobium amorphum</name>
    <dbReference type="NCBI Taxonomy" id="2596890"/>
    <lineage>
        <taxon>Bacteria</taxon>
        <taxon>Pseudomonadati</taxon>
        <taxon>Planctomycetota</taxon>
        <taxon>Candidatus Uabimicrobiia</taxon>
        <taxon>Candidatus Uabimicrobiales</taxon>
        <taxon>Candidatus Uabimicrobiaceae</taxon>
        <taxon>Candidatus Uabimicrobium</taxon>
    </lineage>
</organism>
<feature type="transmembrane region" description="Helical" evidence="1">
    <location>
        <begin position="12"/>
        <end position="34"/>
    </location>
</feature>
<dbReference type="KEGG" id="uam:UABAM_03726"/>
<name>A0A5S9IPK3_UABAM</name>
<dbReference type="PROSITE" id="PS00409">
    <property type="entry name" value="PROKAR_NTER_METHYL"/>
    <property type="match status" value="1"/>
</dbReference>
<keyword evidence="1" id="KW-0472">Membrane</keyword>
<proteinExistence type="predicted"/>
<dbReference type="SUPFAM" id="SSF54523">
    <property type="entry name" value="Pili subunits"/>
    <property type="match status" value="1"/>
</dbReference>
<dbReference type="EMBL" id="AP019860">
    <property type="protein sequence ID" value="BBM85360.1"/>
    <property type="molecule type" value="Genomic_DNA"/>
</dbReference>
<gene>
    <name evidence="2" type="ORF">UABAM_03726</name>
</gene>
<dbReference type="Pfam" id="PF07963">
    <property type="entry name" value="N_methyl"/>
    <property type="match status" value="1"/>
</dbReference>
<dbReference type="Proteomes" id="UP000326354">
    <property type="component" value="Chromosome"/>
</dbReference>
<keyword evidence="3" id="KW-1185">Reference proteome</keyword>
<dbReference type="RefSeq" id="WP_151969468.1">
    <property type="nucleotide sequence ID" value="NZ_AP019860.1"/>
</dbReference>
<evidence type="ECO:0000313" key="3">
    <source>
        <dbReference type="Proteomes" id="UP000326354"/>
    </source>
</evidence>
<evidence type="ECO:0000256" key="1">
    <source>
        <dbReference type="SAM" id="Phobius"/>
    </source>
</evidence>
<sequence>MVFAKKNKGFTLIELMIVVAIIAIIAAIAIPTFLRAKINANEGAAIATLKGIHAFQALFQSSATLDFNANGAGEFGTMGELSGAYLRTLTNAGANGTPQPFCPASLQPQIDGISRKTGYSFVVFLPSLGGAPITDASDVAATAAGNVQDAILQESLFRGYAWPSVFNNTGLRCFAVNQNGEILIASNDSGGNVPFYDGTTSTPNFDAAVSTAPNAPAEVGAQFNGIFISGTTGVDTQLWVSAGG</sequence>
<keyword evidence="1" id="KW-0812">Transmembrane</keyword>
<dbReference type="InterPro" id="IPR012902">
    <property type="entry name" value="N_methyl_site"/>
</dbReference>
<reference evidence="2 3" key="1">
    <citation type="submission" date="2019-08" db="EMBL/GenBank/DDBJ databases">
        <title>Complete genome sequence of Candidatus Uab amorphum.</title>
        <authorList>
            <person name="Shiratori T."/>
            <person name="Suzuki S."/>
            <person name="Kakizawa Y."/>
            <person name="Ishida K."/>
        </authorList>
    </citation>
    <scope>NUCLEOTIDE SEQUENCE [LARGE SCALE GENOMIC DNA]</scope>
    <source>
        <strain evidence="2 3">SRT547</strain>
    </source>
</reference>
<evidence type="ECO:0000313" key="2">
    <source>
        <dbReference type="EMBL" id="BBM85360.1"/>
    </source>
</evidence>
<dbReference type="AlphaFoldDB" id="A0A5S9IPK3"/>
<accession>A0A5S9IPK3</accession>
<dbReference type="Gene3D" id="3.30.700.10">
    <property type="entry name" value="Glycoprotein, Type 4 Pilin"/>
    <property type="match status" value="1"/>
</dbReference>
<keyword evidence="1" id="KW-1133">Transmembrane helix</keyword>
<dbReference type="InterPro" id="IPR045584">
    <property type="entry name" value="Pilin-like"/>
</dbReference>
<dbReference type="OrthoDB" id="282961at2"/>